<reference evidence="2" key="1">
    <citation type="submission" date="2025-08" db="UniProtKB">
        <authorList>
            <consortium name="RefSeq"/>
        </authorList>
    </citation>
    <scope>IDENTIFICATION</scope>
</reference>
<gene>
    <name evidence="2" type="primary">LOC107823834</name>
</gene>
<evidence type="ECO:0000313" key="2">
    <source>
        <dbReference type="RefSeq" id="XP_016506023.1"/>
    </source>
</evidence>
<dbReference type="AlphaFoldDB" id="A0A1S4CY03"/>
<accession>A0A1S4CY03</accession>
<name>A0A1S4CY03_TOBAC</name>
<sequence length="309" mass="35566">MGAWKSSEDASCMWTTTTECIRVVTRERVLKGFSSGHKGIWWWSEGVQEKVEAKKATYLKLIESMDEKAKRMNKEGYRRAKKEAKLAVIAAKTAAYGHLYEELGAKGGDKKIPKVRERKARYLDQVKCIKDEEGLEWLTRPFNVIFKTKKMPEEWRQSTMIPLYKNKGDIQSFNNYMGINLLSHTMKVLERVVEARVRSSMSISENQFNFMSGSSTMEAIHLVRRLVEWYREMKKDFHMVFINLEKAYDKVPREVAGMLVLQLSYLRALASQLQSIQGGIKYRICDALLIIAKFGLRLDPGTSASAGRQ</sequence>
<dbReference type="Pfam" id="PF00078">
    <property type="entry name" value="RVT_1"/>
    <property type="match status" value="1"/>
</dbReference>
<dbReference type="OrthoDB" id="1245115at2759"/>
<proteinExistence type="predicted"/>
<dbReference type="KEGG" id="nta:107823834"/>
<organism evidence="2">
    <name type="scientific">Nicotiana tabacum</name>
    <name type="common">Common tobacco</name>
    <dbReference type="NCBI Taxonomy" id="4097"/>
    <lineage>
        <taxon>Eukaryota</taxon>
        <taxon>Viridiplantae</taxon>
        <taxon>Streptophyta</taxon>
        <taxon>Embryophyta</taxon>
        <taxon>Tracheophyta</taxon>
        <taxon>Spermatophyta</taxon>
        <taxon>Magnoliopsida</taxon>
        <taxon>eudicotyledons</taxon>
        <taxon>Gunneridae</taxon>
        <taxon>Pentapetalae</taxon>
        <taxon>asterids</taxon>
        <taxon>lamiids</taxon>
        <taxon>Solanales</taxon>
        <taxon>Solanaceae</taxon>
        <taxon>Nicotianoideae</taxon>
        <taxon>Nicotianeae</taxon>
        <taxon>Nicotiana</taxon>
    </lineage>
</organism>
<protein>
    <recommendedName>
        <fullName evidence="1">Reverse transcriptase domain-containing protein</fullName>
    </recommendedName>
</protein>
<evidence type="ECO:0000259" key="1">
    <source>
        <dbReference type="Pfam" id="PF00078"/>
    </source>
</evidence>
<feature type="domain" description="Reverse transcriptase" evidence="1">
    <location>
        <begin position="177"/>
        <end position="253"/>
    </location>
</feature>
<dbReference type="STRING" id="4097.A0A1S4CY03"/>
<dbReference type="RefSeq" id="XP_016506023.1">
    <property type="nucleotide sequence ID" value="XM_016650537.1"/>
</dbReference>
<dbReference type="InterPro" id="IPR000477">
    <property type="entry name" value="RT_dom"/>
</dbReference>
<dbReference type="PANTHER" id="PTHR19446">
    <property type="entry name" value="REVERSE TRANSCRIPTASES"/>
    <property type="match status" value="1"/>
</dbReference>
<dbReference type="PaxDb" id="4097-A0A1S4CY03"/>